<feature type="region of interest" description="Disordered" evidence="2">
    <location>
        <begin position="53"/>
        <end position="150"/>
    </location>
</feature>
<gene>
    <name evidence="3" type="ORF">HY544_04300</name>
</gene>
<feature type="coiled-coil region" evidence="1">
    <location>
        <begin position="481"/>
        <end position="508"/>
    </location>
</feature>
<protein>
    <submittedName>
        <fullName evidence="3">Uncharacterized protein</fullName>
    </submittedName>
</protein>
<evidence type="ECO:0000313" key="4">
    <source>
        <dbReference type="Proteomes" id="UP000732298"/>
    </source>
</evidence>
<feature type="compositionally biased region" description="Low complexity" evidence="2">
    <location>
        <begin position="62"/>
        <end position="74"/>
    </location>
</feature>
<comment type="caution">
    <text evidence="3">The sequence shown here is derived from an EMBL/GenBank/DDBJ whole genome shotgun (WGS) entry which is preliminary data.</text>
</comment>
<reference evidence="3" key="1">
    <citation type="submission" date="2020-07" db="EMBL/GenBank/DDBJ databases">
        <title>Huge and variable diversity of episymbiotic CPR bacteria and DPANN archaea in groundwater ecosystems.</title>
        <authorList>
            <person name="He C.Y."/>
            <person name="Keren R."/>
            <person name="Whittaker M."/>
            <person name="Farag I.F."/>
            <person name="Doudna J."/>
            <person name="Cate J.H.D."/>
            <person name="Banfield J.F."/>
        </authorList>
    </citation>
    <scope>NUCLEOTIDE SEQUENCE</scope>
    <source>
        <strain evidence="3">NC_groundwater_1296_Ag_S-0.2um_52_80</strain>
    </source>
</reference>
<accession>A0A8T3YNV1</accession>
<dbReference type="EMBL" id="JACQPB010000040">
    <property type="protein sequence ID" value="MBI4210698.1"/>
    <property type="molecule type" value="Genomic_DNA"/>
</dbReference>
<organism evidence="3 4">
    <name type="scientific">Candidatus Iainarchaeum sp</name>
    <dbReference type="NCBI Taxonomy" id="3101447"/>
    <lineage>
        <taxon>Archaea</taxon>
        <taxon>Candidatus Iainarchaeota</taxon>
        <taxon>Candidatus Iainarchaeia</taxon>
        <taxon>Candidatus Iainarchaeales</taxon>
        <taxon>Candidatus Iainarchaeaceae</taxon>
        <taxon>Candidatus Iainarchaeum</taxon>
    </lineage>
</organism>
<dbReference type="Proteomes" id="UP000732298">
    <property type="component" value="Unassembled WGS sequence"/>
</dbReference>
<evidence type="ECO:0000313" key="3">
    <source>
        <dbReference type="EMBL" id="MBI4210698.1"/>
    </source>
</evidence>
<proteinExistence type="predicted"/>
<feature type="compositionally biased region" description="Basic and acidic residues" evidence="2">
    <location>
        <begin position="128"/>
        <end position="145"/>
    </location>
</feature>
<keyword evidence="1" id="KW-0175">Coiled coil</keyword>
<sequence length="596" mass="67008">MDKRQVLKDSIVRLLQLNISDKEILDNLRAVGIDMQLAKGLLDETKAELSGRKVAQQGLPEGWPGAGQQAKQPQPVQPGPSDAVQRKVPEKPPQVAPAQSQGKAGRPFFQFGGQPAQKPQPVQAGKAQVREKPDAKAHAEAKDEGPMIPDDEDIYSDADEEEEPLVTPVKGKQINNPGYSAGPDESVSELWEKGILSTVDAKLGEMKRIKAELDAVLEQKISEKVALESKKVEILLDSQRALFTNKIDAHLEARSNEVMKVVEARAREMQDIHTKVQAELAKVQGEKKFNTELLNSLNERLAGLDAVKSQMISETNGSIMGMESKFGEFMRNAERSRGEDEDKLNRALQLHEKITEGTLEDLRQKISSMRLEKEQELGARVQSKLAQLDQLTAQVDPKGITDRLASLKELEQQLMRRGKEIDLQVLDKKREMRDYIDSLFQDMRRDMAAFTKEVSKSQADNLAALKKQYSESVDELFSENLLEWDKKLKAKKKEIDELEKRIDVDKFNASLDSLDLFKQQFLNTVKRSIEDYNKSKKGLAEGMIAKDKAINDYLGRIDAKMQELSDFQKKFSADVAELLGKIPEDAVRKKRKGRKG</sequence>
<evidence type="ECO:0000256" key="1">
    <source>
        <dbReference type="SAM" id="Coils"/>
    </source>
</evidence>
<evidence type="ECO:0000256" key="2">
    <source>
        <dbReference type="SAM" id="MobiDB-lite"/>
    </source>
</evidence>
<dbReference type="AlphaFoldDB" id="A0A8T3YNV1"/>
<name>A0A8T3YNV1_9ARCH</name>
<feature type="region of interest" description="Disordered" evidence="2">
    <location>
        <begin position="165"/>
        <end position="185"/>
    </location>
</feature>